<name>A0A377EB77_ECOLX</name>
<dbReference type="Proteomes" id="UP000255057">
    <property type="component" value="Unassembled WGS sequence"/>
</dbReference>
<evidence type="ECO:0000313" key="3">
    <source>
        <dbReference type="Proteomes" id="UP000255057"/>
    </source>
</evidence>
<dbReference type="Gene3D" id="3.40.50.1390">
    <property type="entry name" value="Resolvase, N-terminal catalytic domain"/>
    <property type="match status" value="1"/>
</dbReference>
<dbReference type="InterPro" id="IPR036162">
    <property type="entry name" value="Resolvase-like_N_sf"/>
</dbReference>
<dbReference type="PROSITE" id="PS51736">
    <property type="entry name" value="RECOMBINASES_3"/>
    <property type="match status" value="1"/>
</dbReference>
<protein>
    <submittedName>
        <fullName evidence="2">Transposon Tn21 resolvase</fullName>
    </submittedName>
</protein>
<dbReference type="GO" id="GO:0003677">
    <property type="term" value="F:DNA binding"/>
    <property type="evidence" value="ECO:0007669"/>
    <property type="project" value="InterPro"/>
</dbReference>
<dbReference type="GO" id="GO:0000150">
    <property type="term" value="F:DNA strand exchange activity"/>
    <property type="evidence" value="ECO:0007669"/>
    <property type="project" value="InterPro"/>
</dbReference>
<dbReference type="SUPFAM" id="SSF53041">
    <property type="entry name" value="Resolvase-like"/>
    <property type="match status" value="1"/>
</dbReference>
<proteinExistence type="predicted"/>
<dbReference type="InterPro" id="IPR006119">
    <property type="entry name" value="Resolv_N"/>
</dbReference>
<evidence type="ECO:0000259" key="1">
    <source>
        <dbReference type="PROSITE" id="PS51736"/>
    </source>
</evidence>
<feature type="domain" description="Resolvase/invertase-type recombinase catalytic" evidence="1">
    <location>
        <begin position="1"/>
        <end position="56"/>
    </location>
</feature>
<gene>
    <name evidence="2" type="primary">tnpR</name>
    <name evidence="2" type="ORF">NCTC8960_00322</name>
</gene>
<organism evidence="2 3">
    <name type="scientific">Escherichia coli</name>
    <dbReference type="NCBI Taxonomy" id="562"/>
    <lineage>
        <taxon>Bacteria</taxon>
        <taxon>Pseudomonadati</taxon>
        <taxon>Pseudomonadota</taxon>
        <taxon>Gammaproteobacteria</taxon>
        <taxon>Enterobacterales</taxon>
        <taxon>Enterobacteriaceae</taxon>
        <taxon>Escherichia</taxon>
    </lineage>
</organism>
<dbReference type="EMBL" id="UGFO01000004">
    <property type="protein sequence ID" value="STM96205.1"/>
    <property type="molecule type" value="Genomic_DNA"/>
</dbReference>
<dbReference type="AlphaFoldDB" id="A0A377EB77"/>
<evidence type="ECO:0000313" key="2">
    <source>
        <dbReference type="EMBL" id="STM96205.1"/>
    </source>
</evidence>
<sequence>MGVTLIFLKEQLTFNAGISNPMQELQLHMMSAFSQFERALLKERQADGILESSKRYLWHGNVATALDRIDNCVMYCDDPELNYVNLKALQKQLDEMYTYIRNNQIDPKLRRNVPVW</sequence>
<dbReference type="Pfam" id="PF00239">
    <property type="entry name" value="Resolvase"/>
    <property type="match status" value="1"/>
</dbReference>
<reference evidence="2 3" key="1">
    <citation type="submission" date="2018-06" db="EMBL/GenBank/DDBJ databases">
        <authorList>
            <consortium name="Pathogen Informatics"/>
            <person name="Doyle S."/>
        </authorList>
    </citation>
    <scope>NUCLEOTIDE SEQUENCE [LARGE SCALE GENOMIC DNA]</scope>
    <source>
        <strain evidence="2 3">NCTC8960</strain>
    </source>
</reference>
<accession>A0A377EB77</accession>